<feature type="transmembrane region" description="Helical" evidence="1">
    <location>
        <begin position="12"/>
        <end position="34"/>
    </location>
</feature>
<name>A0A0J7IHW6_9FLAO</name>
<keyword evidence="1" id="KW-1133">Transmembrane helix</keyword>
<feature type="transmembrane region" description="Helical" evidence="1">
    <location>
        <begin position="78"/>
        <end position="95"/>
    </location>
</feature>
<sequence length="441" mass="50995">MKEKSLKPELRFNLIISSLIFSVLLGIGFLSYLVPTWGYFGLDEDEPTIKLWGFYIFFAVLPSVFLPKEIVRPSMFGLWILYILTYIPMITGAFFDKKILFDQKLIICLSYCIGFMCLCLFYAVKLFKPKPFNIPHRLFWTLFYFVVFSMLIYIVFLYRNSLTFVNIFSSDEVYETRFAGQEIQEQSAFAGHIILWLSNAFFPFILSVGLIQNDKSKKIIGIGGLIILYMTMANKQYIFSIILIYLIYRLFASPDKRKIFKFLKFLIIPTAFLLFCNEFVDVKIVNDIIFAISGIFLFRTLYTSTLMSVYYNVFFENHPHTYFSHISIINKLVEYPYKDQLGVEVGTYFIDIDKFNANANFFITDGLSSVGYLGVIIIGIFGSFVFYLFDSFSSNSSKILGVLLITVSCVALMNVSMFTTLLSGGLLFFMFLLNNNNIIKK</sequence>
<keyword evidence="1" id="KW-0812">Transmembrane</keyword>
<dbReference type="AlphaFoldDB" id="A0A0J7IHW6"/>
<reference evidence="2 3" key="1">
    <citation type="journal article" date="2013" name="Int. J. Syst. Evol. Microbiol.">
        <title>Chryseobacterium angstadtii sp. nov., isolated from a newt tank.</title>
        <authorList>
            <person name="Kirk K.E."/>
            <person name="Hoffman J.A."/>
            <person name="Smith K.A."/>
            <person name="Strahan B.L."/>
            <person name="Failor K.C."/>
            <person name="Krebs J.E."/>
            <person name="Gale A.N."/>
            <person name="Do T.D."/>
            <person name="Sontag T.C."/>
            <person name="Batties A.M."/>
            <person name="Mistiszyn K."/>
            <person name="Newman J.D."/>
        </authorList>
    </citation>
    <scope>NUCLEOTIDE SEQUENCE [LARGE SCALE GENOMIC DNA]</scope>
    <source>
        <strain evidence="2 3">KM</strain>
    </source>
</reference>
<proteinExistence type="predicted"/>
<protein>
    <recommendedName>
        <fullName evidence="4">Oligosaccharide repeat unit polymerase</fullName>
    </recommendedName>
</protein>
<feature type="transmembrane region" description="Helical" evidence="1">
    <location>
        <begin position="223"/>
        <end position="247"/>
    </location>
</feature>
<comment type="caution">
    <text evidence="2">The sequence shown here is derived from an EMBL/GenBank/DDBJ whole genome shotgun (WGS) entry which is preliminary data.</text>
</comment>
<dbReference type="RefSeq" id="WP_048505867.1">
    <property type="nucleotide sequence ID" value="NZ_LFND01000002.1"/>
</dbReference>
<evidence type="ECO:0000313" key="3">
    <source>
        <dbReference type="Proteomes" id="UP000036261"/>
    </source>
</evidence>
<evidence type="ECO:0008006" key="4">
    <source>
        <dbReference type="Google" id="ProtNLM"/>
    </source>
</evidence>
<feature type="transmembrane region" description="Helical" evidence="1">
    <location>
        <begin position="49"/>
        <end position="66"/>
    </location>
</feature>
<keyword evidence="3" id="KW-1185">Reference proteome</keyword>
<dbReference type="EMBL" id="LFND01000002">
    <property type="protein sequence ID" value="KMQ65571.1"/>
    <property type="molecule type" value="Genomic_DNA"/>
</dbReference>
<feature type="transmembrane region" description="Helical" evidence="1">
    <location>
        <begin position="259"/>
        <end position="276"/>
    </location>
</feature>
<keyword evidence="1" id="KW-0472">Membrane</keyword>
<organism evidence="2 3">
    <name type="scientific">Chryseobacterium angstadtii</name>
    <dbReference type="NCBI Taxonomy" id="558151"/>
    <lineage>
        <taxon>Bacteria</taxon>
        <taxon>Pseudomonadati</taxon>
        <taxon>Bacteroidota</taxon>
        <taxon>Flavobacteriia</taxon>
        <taxon>Flavobacteriales</taxon>
        <taxon>Weeksellaceae</taxon>
        <taxon>Chryseobacterium group</taxon>
        <taxon>Chryseobacterium</taxon>
    </lineage>
</organism>
<feature type="transmembrane region" description="Helical" evidence="1">
    <location>
        <begin position="193"/>
        <end position="211"/>
    </location>
</feature>
<feature type="transmembrane region" description="Helical" evidence="1">
    <location>
        <begin position="138"/>
        <end position="158"/>
    </location>
</feature>
<gene>
    <name evidence="2" type="ORF">ACM46_06725</name>
</gene>
<evidence type="ECO:0000313" key="2">
    <source>
        <dbReference type="EMBL" id="KMQ65571.1"/>
    </source>
</evidence>
<dbReference type="Proteomes" id="UP000036261">
    <property type="component" value="Unassembled WGS sequence"/>
</dbReference>
<dbReference type="OrthoDB" id="1437440at2"/>
<feature type="transmembrane region" description="Helical" evidence="1">
    <location>
        <begin position="401"/>
        <end position="433"/>
    </location>
</feature>
<feature type="transmembrane region" description="Helical" evidence="1">
    <location>
        <begin position="101"/>
        <end position="126"/>
    </location>
</feature>
<feature type="transmembrane region" description="Helical" evidence="1">
    <location>
        <begin position="370"/>
        <end position="389"/>
    </location>
</feature>
<feature type="transmembrane region" description="Helical" evidence="1">
    <location>
        <begin position="288"/>
        <end position="311"/>
    </location>
</feature>
<dbReference type="PATRIC" id="fig|558151.6.peg.1409"/>
<dbReference type="STRING" id="558151.ACM46_06725"/>
<evidence type="ECO:0000256" key="1">
    <source>
        <dbReference type="SAM" id="Phobius"/>
    </source>
</evidence>
<accession>A0A0J7IHW6</accession>